<evidence type="ECO:0000313" key="2">
    <source>
        <dbReference type="Proteomes" id="UP000055048"/>
    </source>
</evidence>
<proteinExistence type="predicted"/>
<keyword evidence="2" id="KW-1185">Reference proteome</keyword>
<name>A0A0V0SSP0_9BILA</name>
<sequence length="46" mass="5205">MHYDDAVNEDQERKADIVLFYNETNDAPGGGQWMTIELSLVSKCAE</sequence>
<reference evidence="1 2" key="1">
    <citation type="submission" date="2015-01" db="EMBL/GenBank/DDBJ databases">
        <title>Evolution of Trichinella species and genotypes.</title>
        <authorList>
            <person name="Korhonen P.K."/>
            <person name="Edoardo P."/>
            <person name="Giuseppe L.R."/>
            <person name="Gasser R.B."/>
        </authorList>
    </citation>
    <scope>NUCLEOTIDE SEQUENCE [LARGE SCALE GENOMIC DNA]</scope>
    <source>
        <strain evidence="1">ISS417</strain>
    </source>
</reference>
<evidence type="ECO:0000313" key="1">
    <source>
        <dbReference type="EMBL" id="KRX29920.1"/>
    </source>
</evidence>
<gene>
    <name evidence="1" type="ORF">T05_12314</name>
</gene>
<protein>
    <submittedName>
        <fullName evidence="1">Uncharacterized protein</fullName>
    </submittedName>
</protein>
<comment type="caution">
    <text evidence="1">The sequence shown here is derived from an EMBL/GenBank/DDBJ whole genome shotgun (WGS) entry which is preliminary data.</text>
</comment>
<organism evidence="1 2">
    <name type="scientific">Trichinella murrelli</name>
    <dbReference type="NCBI Taxonomy" id="144512"/>
    <lineage>
        <taxon>Eukaryota</taxon>
        <taxon>Metazoa</taxon>
        <taxon>Ecdysozoa</taxon>
        <taxon>Nematoda</taxon>
        <taxon>Enoplea</taxon>
        <taxon>Dorylaimia</taxon>
        <taxon>Trichinellida</taxon>
        <taxon>Trichinellidae</taxon>
        <taxon>Trichinella</taxon>
    </lineage>
</organism>
<accession>A0A0V0SSP0</accession>
<dbReference type="AlphaFoldDB" id="A0A0V0SSP0"/>
<dbReference type="EMBL" id="JYDJ01002878">
    <property type="protein sequence ID" value="KRX29920.1"/>
    <property type="molecule type" value="Genomic_DNA"/>
</dbReference>
<dbReference type="Proteomes" id="UP000055048">
    <property type="component" value="Unassembled WGS sequence"/>
</dbReference>